<dbReference type="EMBL" id="JXJN01020864">
    <property type="status" value="NOT_ANNOTATED_CDS"/>
    <property type="molecule type" value="Genomic_DNA"/>
</dbReference>
<dbReference type="VEuPathDB" id="VectorBase:GPPI045748"/>
<dbReference type="VEuPathDB" id="VectorBase:GPPI041044"/>
<protein>
    <submittedName>
        <fullName evidence="1">Uncharacterized protein</fullName>
    </submittedName>
</protein>
<proteinExistence type="predicted"/>
<dbReference type="EnsemblMetazoa" id="GPPI041044-RA">
    <property type="protein sequence ID" value="GPPI041044-PA"/>
    <property type="gene ID" value="GPPI041044"/>
</dbReference>
<organism evidence="1 2">
    <name type="scientific">Glossina palpalis gambiensis</name>
    <dbReference type="NCBI Taxonomy" id="67801"/>
    <lineage>
        <taxon>Eukaryota</taxon>
        <taxon>Metazoa</taxon>
        <taxon>Ecdysozoa</taxon>
        <taxon>Arthropoda</taxon>
        <taxon>Hexapoda</taxon>
        <taxon>Insecta</taxon>
        <taxon>Pterygota</taxon>
        <taxon>Neoptera</taxon>
        <taxon>Endopterygota</taxon>
        <taxon>Diptera</taxon>
        <taxon>Brachycera</taxon>
        <taxon>Muscomorpha</taxon>
        <taxon>Hippoboscoidea</taxon>
        <taxon>Glossinidae</taxon>
        <taxon>Glossina</taxon>
    </lineage>
</organism>
<keyword evidence="2" id="KW-1185">Reference proteome</keyword>
<dbReference type="AlphaFoldDB" id="A0A1B0BUP6"/>
<evidence type="ECO:0000313" key="1">
    <source>
        <dbReference type="EnsemblMetazoa" id="GPPI041044-PA"/>
    </source>
</evidence>
<name>A0A1B0BUP6_9MUSC</name>
<accession>A0A1B0BUP6</accession>
<reference evidence="1" key="2">
    <citation type="submission" date="2020-05" db="UniProtKB">
        <authorList>
            <consortium name="EnsemblMetazoa"/>
        </authorList>
    </citation>
    <scope>IDENTIFICATION</scope>
    <source>
        <strain evidence="1">IAEA</strain>
    </source>
</reference>
<dbReference type="EMBL" id="JXJN01023496">
    <property type="status" value="NOT_ANNOTATED_CDS"/>
    <property type="molecule type" value="Genomic_DNA"/>
</dbReference>
<dbReference type="Proteomes" id="UP000092460">
    <property type="component" value="Unassembled WGS sequence"/>
</dbReference>
<reference evidence="2" key="1">
    <citation type="submission" date="2015-01" db="EMBL/GenBank/DDBJ databases">
        <authorList>
            <person name="Aksoy S."/>
            <person name="Warren W."/>
            <person name="Wilson R.K."/>
        </authorList>
    </citation>
    <scope>NUCLEOTIDE SEQUENCE [LARGE SCALE GENOMIC DNA]</scope>
    <source>
        <strain evidence="2">IAEA</strain>
    </source>
</reference>
<evidence type="ECO:0000313" key="2">
    <source>
        <dbReference type="Proteomes" id="UP000092460"/>
    </source>
</evidence>
<dbReference type="EnsemblMetazoa" id="GPPI045748-RA">
    <property type="protein sequence ID" value="GPPI045748-PA"/>
    <property type="gene ID" value="GPPI045748"/>
</dbReference>
<sequence length="65" mass="7104">MAVEDARLLTLILLSKALSENIAEELKCSAGRPGSSRFARDSISLSLVVNWRPTEAKKICSKSNK</sequence>